<dbReference type="Proteomes" id="UP000249547">
    <property type="component" value="Unassembled WGS sequence"/>
</dbReference>
<dbReference type="PANTHER" id="PTHR37305">
    <property type="entry name" value="INTEGRAL MEMBRANE PROTEIN-RELATED"/>
    <property type="match status" value="1"/>
</dbReference>
<keyword evidence="1" id="KW-1133">Transmembrane helix</keyword>
<dbReference type="RefSeq" id="WP_111596664.1">
    <property type="nucleotide sequence ID" value="NZ_QLLL01000002.1"/>
</dbReference>
<keyword evidence="1" id="KW-0472">Membrane</keyword>
<dbReference type="Pfam" id="PF12730">
    <property type="entry name" value="ABC2_membrane_4"/>
    <property type="match status" value="1"/>
</dbReference>
<dbReference type="EMBL" id="QLLL01000002">
    <property type="protein sequence ID" value="RAJ08519.1"/>
    <property type="molecule type" value="Genomic_DNA"/>
</dbReference>
<sequence length="258" mass="29454">MSTAIQYLQRNIRSEILKSRRSATSWLTIIGALFVPIVYCIVYLSYPEKMVPGPGANPWERLLAEEWMFVSFLLLPFYIILVGTLLGQTEHKANAWKQLLAEPVPRYSIYFGKLGIVLLTVAICYILFVGSSIVVGYFVGWVHPQLGFWKYTPPVGDVAVLVTRLYLVALPIMALHTWLGIRFKNFVLPAGIGLVMIIASLIMIRGWEYQYVFPYTYPTLTLNAKSTGSLYKHEYWAIGYFLLFSLLGYVDFLRKKDA</sequence>
<evidence type="ECO:0000313" key="2">
    <source>
        <dbReference type="EMBL" id="RAJ08519.1"/>
    </source>
</evidence>
<feature type="transmembrane region" description="Helical" evidence="1">
    <location>
        <begin position="158"/>
        <end position="179"/>
    </location>
</feature>
<feature type="transmembrane region" description="Helical" evidence="1">
    <location>
        <begin position="186"/>
        <end position="207"/>
    </location>
</feature>
<organism evidence="2 3">
    <name type="scientific">Chitinophaga skermanii</name>
    <dbReference type="NCBI Taxonomy" id="331697"/>
    <lineage>
        <taxon>Bacteria</taxon>
        <taxon>Pseudomonadati</taxon>
        <taxon>Bacteroidota</taxon>
        <taxon>Chitinophagia</taxon>
        <taxon>Chitinophagales</taxon>
        <taxon>Chitinophagaceae</taxon>
        <taxon>Chitinophaga</taxon>
    </lineage>
</organism>
<comment type="caution">
    <text evidence="2">The sequence shown here is derived from an EMBL/GenBank/DDBJ whole genome shotgun (WGS) entry which is preliminary data.</text>
</comment>
<feature type="transmembrane region" description="Helical" evidence="1">
    <location>
        <begin position="235"/>
        <end position="253"/>
    </location>
</feature>
<reference evidence="2 3" key="1">
    <citation type="submission" date="2018-06" db="EMBL/GenBank/DDBJ databases">
        <title>Genomic Encyclopedia of Archaeal and Bacterial Type Strains, Phase II (KMG-II): from individual species to whole genera.</title>
        <authorList>
            <person name="Goeker M."/>
        </authorList>
    </citation>
    <scope>NUCLEOTIDE SEQUENCE [LARGE SCALE GENOMIC DNA]</scope>
    <source>
        <strain evidence="2 3">DSM 23857</strain>
    </source>
</reference>
<dbReference type="OrthoDB" id="5946463at2"/>
<protein>
    <recommendedName>
        <fullName evidence="4">ABC-2 family transporter</fullName>
    </recommendedName>
</protein>
<feature type="transmembrane region" description="Helical" evidence="1">
    <location>
        <begin position="66"/>
        <end position="87"/>
    </location>
</feature>
<keyword evidence="3" id="KW-1185">Reference proteome</keyword>
<evidence type="ECO:0008006" key="4">
    <source>
        <dbReference type="Google" id="ProtNLM"/>
    </source>
</evidence>
<keyword evidence="1" id="KW-0812">Transmembrane</keyword>
<dbReference type="CDD" id="cd21809">
    <property type="entry name" value="ABC-2_lan_permease-like"/>
    <property type="match status" value="1"/>
</dbReference>
<evidence type="ECO:0000256" key="1">
    <source>
        <dbReference type="SAM" id="Phobius"/>
    </source>
</evidence>
<gene>
    <name evidence="2" type="ORF">LX64_01172</name>
</gene>
<dbReference type="PANTHER" id="PTHR37305:SF1">
    <property type="entry name" value="MEMBRANE PROTEIN"/>
    <property type="match status" value="1"/>
</dbReference>
<name>A0A327QV78_9BACT</name>
<accession>A0A327QV78</accession>
<dbReference type="AlphaFoldDB" id="A0A327QV78"/>
<proteinExistence type="predicted"/>
<evidence type="ECO:0000313" key="3">
    <source>
        <dbReference type="Proteomes" id="UP000249547"/>
    </source>
</evidence>
<feature type="transmembrane region" description="Helical" evidence="1">
    <location>
        <begin position="116"/>
        <end position="138"/>
    </location>
</feature>
<feature type="transmembrane region" description="Helical" evidence="1">
    <location>
        <begin position="23"/>
        <end position="46"/>
    </location>
</feature>